<comment type="similarity">
    <text evidence="1">Belongs to the GerABKA family.</text>
</comment>
<dbReference type="PANTHER" id="PTHR22550">
    <property type="entry name" value="SPORE GERMINATION PROTEIN"/>
    <property type="match status" value="1"/>
</dbReference>
<protein>
    <submittedName>
        <fullName evidence="4">Spore germination protein</fullName>
    </submittedName>
</protein>
<accession>A0A559K437</accession>
<feature type="transmembrane region" description="Helical" evidence="3">
    <location>
        <begin position="320"/>
        <end position="339"/>
    </location>
</feature>
<dbReference type="GO" id="GO:0016020">
    <property type="term" value="C:membrane"/>
    <property type="evidence" value="ECO:0007669"/>
    <property type="project" value="InterPro"/>
</dbReference>
<proteinExistence type="inferred from homology"/>
<comment type="caution">
    <text evidence="4">The sequence shown here is derived from an EMBL/GenBank/DDBJ whole genome shotgun (WGS) entry which is preliminary data.</text>
</comment>
<organism evidence="4 5">
    <name type="scientific">Paenibacillus cremeus</name>
    <dbReference type="NCBI Taxonomy" id="2163881"/>
    <lineage>
        <taxon>Bacteria</taxon>
        <taxon>Bacillati</taxon>
        <taxon>Bacillota</taxon>
        <taxon>Bacilli</taxon>
        <taxon>Bacillales</taxon>
        <taxon>Paenibacillaceae</taxon>
        <taxon>Paenibacillus</taxon>
    </lineage>
</organism>
<keyword evidence="2 3" id="KW-0472">Membrane</keyword>
<evidence type="ECO:0000313" key="4">
    <source>
        <dbReference type="EMBL" id="TVY06876.1"/>
    </source>
</evidence>
<dbReference type="GO" id="GO:0009847">
    <property type="term" value="P:spore germination"/>
    <property type="evidence" value="ECO:0007669"/>
    <property type="project" value="InterPro"/>
</dbReference>
<gene>
    <name evidence="4" type="ORF">FPZ49_27155</name>
</gene>
<name>A0A559K437_9BACL</name>
<keyword evidence="3" id="KW-0812">Transmembrane</keyword>
<dbReference type="Pfam" id="PF03323">
    <property type="entry name" value="GerA"/>
    <property type="match status" value="1"/>
</dbReference>
<dbReference type="Proteomes" id="UP000317036">
    <property type="component" value="Unassembled WGS sequence"/>
</dbReference>
<dbReference type="PANTHER" id="PTHR22550:SF5">
    <property type="entry name" value="LEUCINE ZIPPER PROTEIN 4"/>
    <property type="match status" value="1"/>
</dbReference>
<sequence length="527" mass="58466">MFRFLVQRNRSKGRTQQGEASAQQVIDSGRRIEPSVQSNIAYIQQLLGSPSDLILREFTIGPLKHPCALVAIDGLFDRKVLNEEVLRVMLSGEWQQHKELPEDGDQLLQMLQQEVLSVTDILKATTMDELMLEVMSGNAALFVSGSHQALTLSSQGWKSRAIQEPVTEQLIRGPRDGFTEDLRSNTAAIRRRLKDPNLRFDTVKIGRRAKKDIVICYIEGIVNPELVKEAKRRVDTIDLDDTEDSGMIEQWIMDSFMSPFPQLQSTERPDRTSASLVQGGVAILVDGTPFGLTLPLTITALVQSPEDYYHHWIIATLMRVLRMIAAFIATFLPALYIALVEFHQGMIPSKLAFSIAGSREGVPFPGVIEAVLMEVTLEVLREAGVRLPKPIGQTIGIVGGLVIGEAAVSAGIVSPIMVIVVSITAIASFALPSYTFAISLRILRFGIMMLAAVFGLFGIVLAYIMINIHLVNLKSFGVPFLTPFAPYLKKDWKDLVIRAPVTMLTRRPQMLQTDDKVRMNTRGDSTQ</sequence>
<feature type="transmembrane region" description="Helical" evidence="3">
    <location>
        <begin position="406"/>
        <end position="431"/>
    </location>
</feature>
<evidence type="ECO:0000313" key="5">
    <source>
        <dbReference type="Proteomes" id="UP000317036"/>
    </source>
</evidence>
<evidence type="ECO:0000256" key="2">
    <source>
        <dbReference type="ARBA" id="ARBA00023136"/>
    </source>
</evidence>
<reference evidence="4 5" key="1">
    <citation type="submission" date="2019-07" db="EMBL/GenBank/DDBJ databases">
        <authorList>
            <person name="Kim J."/>
        </authorList>
    </citation>
    <scope>NUCLEOTIDE SEQUENCE [LARGE SCALE GENOMIC DNA]</scope>
    <source>
        <strain evidence="4 5">JC52</strain>
    </source>
</reference>
<dbReference type="PIRSF" id="PIRSF005690">
    <property type="entry name" value="GerBA"/>
    <property type="match status" value="1"/>
</dbReference>
<dbReference type="EMBL" id="VNJI01000047">
    <property type="protein sequence ID" value="TVY06876.1"/>
    <property type="molecule type" value="Genomic_DNA"/>
</dbReference>
<evidence type="ECO:0000256" key="1">
    <source>
        <dbReference type="ARBA" id="ARBA00005278"/>
    </source>
</evidence>
<dbReference type="AlphaFoldDB" id="A0A559K437"/>
<dbReference type="OrthoDB" id="1726708at2"/>
<dbReference type="InterPro" id="IPR050768">
    <property type="entry name" value="UPF0353/GerABKA_families"/>
</dbReference>
<feature type="transmembrane region" description="Helical" evidence="3">
    <location>
        <begin position="443"/>
        <end position="466"/>
    </location>
</feature>
<keyword evidence="3" id="KW-1133">Transmembrane helix</keyword>
<keyword evidence="5" id="KW-1185">Reference proteome</keyword>
<evidence type="ECO:0000256" key="3">
    <source>
        <dbReference type="SAM" id="Phobius"/>
    </source>
</evidence>
<dbReference type="InterPro" id="IPR004995">
    <property type="entry name" value="Spore_Ger"/>
</dbReference>
<dbReference type="RefSeq" id="WP_144853055.1">
    <property type="nucleotide sequence ID" value="NZ_VNJI01000047.1"/>
</dbReference>